<dbReference type="RefSeq" id="WP_210227833.1">
    <property type="nucleotide sequence ID" value="NZ_CP072800.1"/>
</dbReference>
<keyword evidence="2" id="KW-1185">Reference proteome</keyword>
<evidence type="ECO:0008006" key="3">
    <source>
        <dbReference type="Google" id="ProtNLM"/>
    </source>
</evidence>
<gene>
    <name evidence="1" type="ORF">J8380_01920</name>
</gene>
<protein>
    <recommendedName>
        <fullName evidence="3">DUF4435 domain-containing protein</fullName>
    </recommendedName>
</protein>
<dbReference type="Proteomes" id="UP000672027">
    <property type="component" value="Chromosome"/>
</dbReference>
<name>A0ABX7X389_9GAMM</name>
<evidence type="ECO:0000313" key="1">
    <source>
        <dbReference type="EMBL" id="QTR50366.1"/>
    </source>
</evidence>
<evidence type="ECO:0000313" key="2">
    <source>
        <dbReference type="Proteomes" id="UP000672027"/>
    </source>
</evidence>
<reference evidence="1 2" key="1">
    <citation type="submission" date="2021-04" db="EMBL/GenBank/DDBJ databases">
        <title>Genomics, taxonomy and metabolism of representatives of sulfur bacteria of the genus Thiothrix: Thiothrix fructosivorans QT, Thiothrix unzii A1T and three new species, Thiothrix subterranea sp. nov., Thiothrix litoralis sp. nov. and 'Candidatus Thiothrix anitrata' sp. nov.</title>
        <authorList>
            <person name="Ravin N.V."/>
            <person name="Smolyakov D."/>
            <person name="Rudenko T.S."/>
            <person name="Mardanov A.V."/>
            <person name="Beletsky A.V."/>
            <person name="Markov N.D."/>
            <person name="Fomenkov A.I."/>
            <person name="Roberts R.J."/>
            <person name="Karnachuk O.V."/>
            <person name="Novikov A."/>
            <person name="Grabovich M.Y."/>
        </authorList>
    </citation>
    <scope>NUCLEOTIDE SEQUENCE [LARGE SCALE GENOMIC DNA]</scope>
    <source>
        <strain evidence="1 2">A52</strain>
    </source>
</reference>
<accession>A0ABX7X389</accession>
<dbReference type="EMBL" id="CP072800">
    <property type="protein sequence ID" value="QTR50366.1"/>
    <property type="molecule type" value="Genomic_DNA"/>
</dbReference>
<proteinExistence type="predicted"/>
<organism evidence="1 2">
    <name type="scientific">Candidatus Thiothrix anitrata</name>
    <dbReference type="NCBI Taxonomy" id="2823902"/>
    <lineage>
        <taxon>Bacteria</taxon>
        <taxon>Pseudomonadati</taxon>
        <taxon>Pseudomonadota</taxon>
        <taxon>Gammaproteobacteria</taxon>
        <taxon>Thiotrichales</taxon>
        <taxon>Thiotrichaceae</taxon>
        <taxon>Thiothrix</taxon>
    </lineage>
</organism>
<sequence>MQSLKSRQRAATSTVTTDDDILFSRYAGKRIVYLESEADVNLYENYWFRDYLRKLAFKPGSDGNANMNGCTAVRQSVEHDRSAGIESYGIVDRDSVKSADLWDLVWETDDEVFLTAKPFGDYINVLLRWEMESYLLEPHALERHLASHQQGRAERPTHEVTSELLQHCDALIPLAGLNLLRHSQRKREINNPYKNKQRDAVDLEVRKLLNTPDDIEPYEANLSKAATFTNSSSDLLDQYHGLLRIIDGKLLLNRWKQIHAIMDDPRYHLAERINPAPIEIATYIDSISSSHL</sequence>